<reference evidence="1" key="1">
    <citation type="submission" date="2017-05" db="UniProtKB">
        <authorList>
            <consortium name="EnsemblMetazoa"/>
        </authorList>
    </citation>
    <scope>IDENTIFICATION</scope>
</reference>
<name>A0A1X7UQ39_AMPQE</name>
<dbReference type="InParanoid" id="A0A1X7UQ39"/>
<accession>A0A1X7UQ39</accession>
<dbReference type="AlphaFoldDB" id="A0A1X7UQ39"/>
<protein>
    <submittedName>
        <fullName evidence="1">Uncharacterized protein</fullName>
    </submittedName>
</protein>
<dbReference type="EnsemblMetazoa" id="Aqu2.1.29629_001">
    <property type="protein sequence ID" value="Aqu2.1.29629_001"/>
    <property type="gene ID" value="Aqu2.1.29629"/>
</dbReference>
<evidence type="ECO:0000313" key="1">
    <source>
        <dbReference type="EnsemblMetazoa" id="Aqu2.1.29629_001"/>
    </source>
</evidence>
<proteinExistence type="predicted"/>
<organism evidence="1">
    <name type="scientific">Amphimedon queenslandica</name>
    <name type="common">Sponge</name>
    <dbReference type="NCBI Taxonomy" id="400682"/>
    <lineage>
        <taxon>Eukaryota</taxon>
        <taxon>Metazoa</taxon>
        <taxon>Porifera</taxon>
        <taxon>Demospongiae</taxon>
        <taxon>Heteroscleromorpha</taxon>
        <taxon>Haplosclerida</taxon>
        <taxon>Niphatidae</taxon>
        <taxon>Amphimedon</taxon>
    </lineage>
</organism>
<sequence length="69" mass="8090">EHGFAAGNVRLFCPTRWTVRGDLIDSMLENYTALMQLLDECLESRHYYTGARWDCYGYPCVWSTRSYLS</sequence>